<dbReference type="Pfam" id="PF07714">
    <property type="entry name" value="PK_Tyr_Ser-Thr"/>
    <property type="match status" value="1"/>
</dbReference>
<dbReference type="HOGENOM" id="CLU_000288_7_40_1"/>
<dbReference type="SUPFAM" id="SSF56112">
    <property type="entry name" value="Protein kinase-like (PK-like)"/>
    <property type="match status" value="1"/>
</dbReference>
<protein>
    <recommendedName>
        <fullName evidence="1">Protein kinase domain-containing protein</fullName>
    </recommendedName>
</protein>
<dbReference type="EMBL" id="GL732809">
    <property type="protein sequence ID" value="EFX64621.1"/>
    <property type="molecule type" value="Genomic_DNA"/>
</dbReference>
<dbReference type="Proteomes" id="UP000000305">
    <property type="component" value="Unassembled WGS sequence"/>
</dbReference>
<dbReference type="InterPro" id="IPR020635">
    <property type="entry name" value="Tyr_kinase_cat_dom"/>
</dbReference>
<dbReference type="Gene3D" id="1.10.510.10">
    <property type="entry name" value="Transferase(Phosphotransferase) domain 1"/>
    <property type="match status" value="1"/>
</dbReference>
<accession>E9HUG6</accession>
<dbReference type="PROSITE" id="PS50011">
    <property type="entry name" value="PROTEIN_KINASE_DOM"/>
    <property type="match status" value="1"/>
</dbReference>
<dbReference type="InterPro" id="IPR008266">
    <property type="entry name" value="Tyr_kinase_AS"/>
</dbReference>
<feature type="domain" description="Protein kinase" evidence="1">
    <location>
        <begin position="1"/>
        <end position="176"/>
    </location>
</feature>
<name>E9HUG6_DAPPU</name>
<dbReference type="eggNOG" id="KOG0200">
    <property type="taxonomic scope" value="Eukaryota"/>
</dbReference>
<evidence type="ECO:0000259" key="1">
    <source>
        <dbReference type="PROSITE" id="PS50011"/>
    </source>
</evidence>
<reference evidence="2 3" key="1">
    <citation type="journal article" date="2011" name="Science">
        <title>The ecoresponsive genome of Daphnia pulex.</title>
        <authorList>
            <person name="Colbourne J.K."/>
            <person name="Pfrender M.E."/>
            <person name="Gilbert D."/>
            <person name="Thomas W.K."/>
            <person name="Tucker A."/>
            <person name="Oakley T.H."/>
            <person name="Tokishita S."/>
            <person name="Aerts A."/>
            <person name="Arnold G.J."/>
            <person name="Basu M.K."/>
            <person name="Bauer D.J."/>
            <person name="Caceres C.E."/>
            <person name="Carmel L."/>
            <person name="Casola C."/>
            <person name="Choi J.H."/>
            <person name="Detter J.C."/>
            <person name="Dong Q."/>
            <person name="Dusheyko S."/>
            <person name="Eads B.D."/>
            <person name="Frohlich T."/>
            <person name="Geiler-Samerotte K.A."/>
            <person name="Gerlach D."/>
            <person name="Hatcher P."/>
            <person name="Jogdeo S."/>
            <person name="Krijgsveld J."/>
            <person name="Kriventseva E.V."/>
            <person name="Kultz D."/>
            <person name="Laforsch C."/>
            <person name="Lindquist E."/>
            <person name="Lopez J."/>
            <person name="Manak J.R."/>
            <person name="Muller J."/>
            <person name="Pangilinan J."/>
            <person name="Patwardhan R.P."/>
            <person name="Pitluck S."/>
            <person name="Pritham E.J."/>
            <person name="Rechtsteiner A."/>
            <person name="Rho M."/>
            <person name="Rogozin I.B."/>
            <person name="Sakarya O."/>
            <person name="Salamov A."/>
            <person name="Schaack S."/>
            <person name="Shapiro H."/>
            <person name="Shiga Y."/>
            <person name="Skalitzky C."/>
            <person name="Smith Z."/>
            <person name="Souvorov A."/>
            <person name="Sung W."/>
            <person name="Tang Z."/>
            <person name="Tsuchiya D."/>
            <person name="Tu H."/>
            <person name="Vos H."/>
            <person name="Wang M."/>
            <person name="Wolf Y.I."/>
            <person name="Yamagata H."/>
            <person name="Yamada T."/>
            <person name="Ye Y."/>
            <person name="Shaw J.R."/>
            <person name="Andrews J."/>
            <person name="Crease T.J."/>
            <person name="Tang H."/>
            <person name="Lucas S.M."/>
            <person name="Robertson H.M."/>
            <person name="Bork P."/>
            <person name="Koonin E.V."/>
            <person name="Zdobnov E.M."/>
            <person name="Grigoriev I.V."/>
            <person name="Lynch M."/>
            <person name="Boore J.L."/>
        </authorList>
    </citation>
    <scope>NUCLEOTIDE SEQUENCE [LARGE SCALE GENOMIC DNA]</scope>
</reference>
<sequence length="176" mass="19945">MIYLGPHLNVVNLMGACTKTMIKEEILVIIDFCRFCNLKSYLIEHRNKFINQLNPLGNFLPEDETVEINTPTNCKAQYSNATANQIIKKNDLISWSLQIAQGMEFLASKKVLHGDLAARNVLLADHGFVKVADFGMSRQMKNCDYQKKGDSELLPIKWMAIESLMTNKIFSSQSDV</sequence>
<dbReference type="InParanoid" id="E9HUG6"/>
<dbReference type="SMART" id="SM00219">
    <property type="entry name" value="TyrKc"/>
    <property type="match status" value="1"/>
</dbReference>
<dbReference type="InterPro" id="IPR050122">
    <property type="entry name" value="RTK"/>
</dbReference>
<evidence type="ECO:0000313" key="3">
    <source>
        <dbReference type="Proteomes" id="UP000000305"/>
    </source>
</evidence>
<dbReference type="OrthoDB" id="6337582at2759"/>
<dbReference type="GO" id="GO:0004713">
    <property type="term" value="F:protein tyrosine kinase activity"/>
    <property type="evidence" value="ECO:0007669"/>
    <property type="project" value="InterPro"/>
</dbReference>
<evidence type="ECO:0000313" key="2">
    <source>
        <dbReference type="EMBL" id="EFX64621.1"/>
    </source>
</evidence>
<dbReference type="InterPro" id="IPR000719">
    <property type="entry name" value="Prot_kinase_dom"/>
</dbReference>
<dbReference type="OMA" id="LAWAELW"/>
<dbReference type="PROSITE" id="PS00109">
    <property type="entry name" value="PROTEIN_KINASE_TYR"/>
    <property type="match status" value="1"/>
</dbReference>
<dbReference type="PANTHER" id="PTHR24416">
    <property type="entry name" value="TYROSINE-PROTEIN KINASE RECEPTOR"/>
    <property type="match status" value="1"/>
</dbReference>
<keyword evidence="3" id="KW-1185">Reference proteome</keyword>
<dbReference type="InterPro" id="IPR001245">
    <property type="entry name" value="Ser-Thr/Tyr_kinase_cat_dom"/>
</dbReference>
<dbReference type="GO" id="GO:0005524">
    <property type="term" value="F:ATP binding"/>
    <property type="evidence" value="ECO:0007669"/>
    <property type="project" value="InterPro"/>
</dbReference>
<dbReference type="KEGG" id="dpx:DAPPUDRAFT_130537"/>
<proteinExistence type="predicted"/>
<dbReference type="Gene3D" id="3.30.200.20">
    <property type="entry name" value="Phosphorylase Kinase, domain 1"/>
    <property type="match status" value="1"/>
</dbReference>
<organism evidence="2 3">
    <name type="scientific">Daphnia pulex</name>
    <name type="common">Water flea</name>
    <dbReference type="NCBI Taxonomy" id="6669"/>
    <lineage>
        <taxon>Eukaryota</taxon>
        <taxon>Metazoa</taxon>
        <taxon>Ecdysozoa</taxon>
        <taxon>Arthropoda</taxon>
        <taxon>Crustacea</taxon>
        <taxon>Branchiopoda</taxon>
        <taxon>Diplostraca</taxon>
        <taxon>Cladocera</taxon>
        <taxon>Anomopoda</taxon>
        <taxon>Daphniidae</taxon>
        <taxon>Daphnia</taxon>
    </lineage>
</organism>
<dbReference type="PhylomeDB" id="E9HUG6"/>
<dbReference type="PANTHER" id="PTHR24416:SF600">
    <property type="entry name" value="PDGF- AND VEGF-RECEPTOR RELATED, ISOFORM J"/>
    <property type="match status" value="1"/>
</dbReference>
<gene>
    <name evidence="2" type="ORF">DAPPUDRAFT_130537</name>
</gene>
<dbReference type="AlphaFoldDB" id="E9HUG6"/>
<dbReference type="InterPro" id="IPR011009">
    <property type="entry name" value="Kinase-like_dom_sf"/>
</dbReference>